<protein>
    <recommendedName>
        <fullName evidence="3">DUF2442 domain-containing protein</fullName>
    </recommendedName>
</protein>
<dbReference type="OrthoDB" id="9807561at2"/>
<sequence>MNTLKNKKTDIRAKDPIDILVFEKGLRIKKVIIDKELDLIGVILNNGKILESKISHYPKLKNAPEQELEKWQLISKGIGITWENLDEDLSVKGFIHTVAINEMLEHLQSSTNLGRATV</sequence>
<organism evidence="1 2">
    <name type="scientific">Salinivirga cyanobacteriivorans</name>
    <dbReference type="NCBI Taxonomy" id="1307839"/>
    <lineage>
        <taxon>Bacteria</taxon>
        <taxon>Pseudomonadati</taxon>
        <taxon>Bacteroidota</taxon>
        <taxon>Bacteroidia</taxon>
        <taxon>Bacteroidales</taxon>
        <taxon>Salinivirgaceae</taxon>
        <taxon>Salinivirga</taxon>
    </lineage>
</organism>
<dbReference type="InterPro" id="IPR018841">
    <property type="entry name" value="DUF2442"/>
</dbReference>
<dbReference type="STRING" id="1307839.L21SP5_02088"/>
<dbReference type="Proteomes" id="UP000064893">
    <property type="component" value="Chromosome"/>
</dbReference>
<proteinExistence type="predicted"/>
<dbReference type="Pfam" id="PF10387">
    <property type="entry name" value="DUF2442"/>
    <property type="match status" value="1"/>
</dbReference>
<evidence type="ECO:0008006" key="3">
    <source>
        <dbReference type="Google" id="ProtNLM"/>
    </source>
</evidence>
<gene>
    <name evidence="1" type="ORF">L21SP5_02088</name>
</gene>
<reference evidence="1 2" key="1">
    <citation type="submission" date="2015-11" db="EMBL/GenBank/DDBJ databases">
        <title>Description and complete genome sequence of a novel strain predominating in hypersaline microbial mats and representing a new family of the Bacteriodetes phylum.</title>
        <authorList>
            <person name="Spring S."/>
            <person name="Bunk B."/>
            <person name="Sproer C."/>
            <person name="Klenk H.-P."/>
        </authorList>
    </citation>
    <scope>NUCLEOTIDE SEQUENCE [LARGE SCALE GENOMIC DNA]</scope>
    <source>
        <strain evidence="1 2">L21-Spi-D4</strain>
    </source>
</reference>
<dbReference type="Gene3D" id="3.30.2020.40">
    <property type="entry name" value="Uncharacterised protein PF10387, DUF2442"/>
    <property type="match status" value="1"/>
</dbReference>
<evidence type="ECO:0000313" key="2">
    <source>
        <dbReference type="Proteomes" id="UP000064893"/>
    </source>
</evidence>
<dbReference type="AlphaFoldDB" id="A0A0S2I0C8"/>
<dbReference type="KEGG" id="blq:L21SP5_02088"/>
<evidence type="ECO:0000313" key="1">
    <source>
        <dbReference type="EMBL" id="ALO15725.1"/>
    </source>
</evidence>
<dbReference type="RefSeq" id="WP_057953158.1">
    <property type="nucleotide sequence ID" value="NZ_CP013118.1"/>
</dbReference>
<dbReference type="EMBL" id="CP013118">
    <property type="protein sequence ID" value="ALO15725.1"/>
    <property type="molecule type" value="Genomic_DNA"/>
</dbReference>
<keyword evidence="2" id="KW-1185">Reference proteome</keyword>
<name>A0A0S2I0C8_9BACT</name>
<accession>A0A0S2I0C8</accession>